<accession>A0A1N6NLX4</accession>
<feature type="region of interest" description="Disordered" evidence="1">
    <location>
        <begin position="134"/>
        <end position="156"/>
    </location>
</feature>
<organism evidence="2 3">
    <name type="scientific">Alkalispirochaeta americana</name>
    <dbReference type="NCBI Taxonomy" id="159291"/>
    <lineage>
        <taxon>Bacteria</taxon>
        <taxon>Pseudomonadati</taxon>
        <taxon>Spirochaetota</taxon>
        <taxon>Spirochaetia</taxon>
        <taxon>Spirochaetales</taxon>
        <taxon>Spirochaetaceae</taxon>
        <taxon>Alkalispirochaeta</taxon>
    </lineage>
</organism>
<evidence type="ECO:0000313" key="2">
    <source>
        <dbReference type="EMBL" id="SIP93070.1"/>
    </source>
</evidence>
<dbReference type="Gene3D" id="1.10.10.10">
    <property type="entry name" value="Winged helix-like DNA-binding domain superfamily/Winged helix DNA-binding domain"/>
    <property type="match status" value="1"/>
</dbReference>
<dbReference type="OrthoDB" id="7467461at2"/>
<evidence type="ECO:0000313" key="3">
    <source>
        <dbReference type="Proteomes" id="UP000186400"/>
    </source>
</evidence>
<gene>
    <name evidence="2" type="ORF">SAMN05920897_101322</name>
</gene>
<dbReference type="EMBL" id="FTMS01000001">
    <property type="protein sequence ID" value="SIP93070.1"/>
    <property type="molecule type" value="Genomic_DNA"/>
</dbReference>
<protein>
    <submittedName>
        <fullName evidence="2">Helix-turn-helix domain-containing protein</fullName>
    </submittedName>
</protein>
<dbReference type="AlphaFoldDB" id="A0A1N6NLX4"/>
<reference evidence="2 3" key="1">
    <citation type="submission" date="2017-01" db="EMBL/GenBank/DDBJ databases">
        <authorList>
            <person name="Mah S.A."/>
            <person name="Swanson W.J."/>
            <person name="Moy G.W."/>
            <person name="Vacquier V.D."/>
        </authorList>
    </citation>
    <scope>NUCLEOTIDE SEQUENCE [LARGE SCALE GENOMIC DNA]</scope>
    <source>
        <strain evidence="2 3">ASpG1</strain>
    </source>
</reference>
<evidence type="ECO:0000256" key="1">
    <source>
        <dbReference type="SAM" id="MobiDB-lite"/>
    </source>
</evidence>
<proteinExistence type="predicted"/>
<keyword evidence="3" id="KW-1185">Reference proteome</keyword>
<dbReference type="STRING" id="159291.SAMN05920897_101322"/>
<dbReference type="RefSeq" id="WP_076487531.1">
    <property type="nucleotide sequence ID" value="NZ_FTMS01000001.1"/>
</dbReference>
<sequence length="156" mass="17759">MSWDWLNRKGFAEMMKSLSTHQLKQREIITYLALVSFVDADGYAYPGIDTIARTGGIGRATVVRALPELEKHQLIRIEHGQGRTVNRYLVVPPSRSRLNLNLQEKPLSAQSERLSAQSEPRSRLNLSLERFPENVTITPPDRGDDYIPFELLPEDS</sequence>
<dbReference type="InterPro" id="IPR036390">
    <property type="entry name" value="WH_DNA-bd_sf"/>
</dbReference>
<dbReference type="Pfam" id="PF13730">
    <property type="entry name" value="HTH_36"/>
    <property type="match status" value="1"/>
</dbReference>
<name>A0A1N6NLX4_9SPIO</name>
<dbReference type="SUPFAM" id="SSF46785">
    <property type="entry name" value="Winged helix' DNA-binding domain"/>
    <property type="match status" value="1"/>
</dbReference>
<dbReference type="InterPro" id="IPR036388">
    <property type="entry name" value="WH-like_DNA-bd_sf"/>
</dbReference>
<dbReference type="Proteomes" id="UP000186400">
    <property type="component" value="Unassembled WGS sequence"/>
</dbReference>